<proteinExistence type="predicted"/>
<gene>
    <name evidence="1" type="ORF">BDN72DRAFT_896825</name>
</gene>
<organism evidence="1 2">
    <name type="scientific">Pluteus cervinus</name>
    <dbReference type="NCBI Taxonomy" id="181527"/>
    <lineage>
        <taxon>Eukaryota</taxon>
        <taxon>Fungi</taxon>
        <taxon>Dikarya</taxon>
        <taxon>Basidiomycota</taxon>
        <taxon>Agaricomycotina</taxon>
        <taxon>Agaricomycetes</taxon>
        <taxon>Agaricomycetidae</taxon>
        <taxon>Agaricales</taxon>
        <taxon>Pluteineae</taxon>
        <taxon>Pluteaceae</taxon>
        <taxon>Pluteus</taxon>
    </lineage>
</organism>
<accession>A0ACD3AXM7</accession>
<sequence length="716" mass="80834">MPTHPPSSDEASREAALGQEVNSAPSSTPEDQEELPKLLSFCPPALTQSPGTNPPLLKSFFDFYDAHVDEHLKLNRVVVLPGMIHDISETVASTTMDLTTAGLPLPILGKGDDWYYSRSRNFACLQNEVADATAISRFYYDTVAHSCLVAAPVWALFPHFGRYRRSIYFQRLYAAYVPFDVPRYDLEVYSLGIAEFSRLPQEVMTSIPRHVSDEIRQLSGKPYAVWLFTSLSPEAEEAIRDMDRLMNDFQPFVCQTSGHPRRTDGMHLPVPVDSSRLPCHVPEELLEISQSDTTAHPHHSADYILPNSLHSKTFSAKDFVQHAWTQAVLHDSTVIVFNTGNYERIGIRHRKSQTLFLSELIHIPSCKDPAYGKLHLGLYIGILQDALGRLRKRHGMPQRPVPAAQPTKLGKRPRSTSPEPPRNTRQKLNLIEDKKGGKPLASNDENFWNEVNKRLLGLVYLRYKVYNSSTPVACKRDRPSLSKHGIGLDHPEHRQTYEIDESMDIILDAPFSCGAVGSVHKGKVSLRLSDGTYLEKDVVVKLATKPKYRRRIRLEYDAYHLLWSKPVRRGILPIYGLFEECNDLATFMVMGNGGTSLAQRELDRKLQDQGIAGVKEGQVSETRPIVTPKEREMFVSILKACHRAEVCHRDIRPENLLINSEGEGFIIDFDRALLINSRGVHDEEMHQFKACLDGECLTSKSAQPKTAIGKFKWLPQ</sequence>
<protein>
    <submittedName>
        <fullName evidence="1">Uncharacterized protein</fullName>
    </submittedName>
</protein>
<dbReference type="EMBL" id="ML208320">
    <property type="protein sequence ID" value="TFK70024.1"/>
    <property type="molecule type" value="Genomic_DNA"/>
</dbReference>
<evidence type="ECO:0000313" key="1">
    <source>
        <dbReference type="EMBL" id="TFK70024.1"/>
    </source>
</evidence>
<dbReference type="Proteomes" id="UP000308600">
    <property type="component" value="Unassembled WGS sequence"/>
</dbReference>
<name>A0ACD3AXM7_9AGAR</name>
<evidence type="ECO:0000313" key="2">
    <source>
        <dbReference type="Proteomes" id="UP000308600"/>
    </source>
</evidence>
<reference evidence="1 2" key="1">
    <citation type="journal article" date="2019" name="Nat. Ecol. Evol.">
        <title>Megaphylogeny resolves global patterns of mushroom evolution.</title>
        <authorList>
            <person name="Varga T."/>
            <person name="Krizsan K."/>
            <person name="Foldi C."/>
            <person name="Dima B."/>
            <person name="Sanchez-Garcia M."/>
            <person name="Sanchez-Ramirez S."/>
            <person name="Szollosi G.J."/>
            <person name="Szarkandi J.G."/>
            <person name="Papp V."/>
            <person name="Albert L."/>
            <person name="Andreopoulos W."/>
            <person name="Angelini C."/>
            <person name="Antonin V."/>
            <person name="Barry K.W."/>
            <person name="Bougher N.L."/>
            <person name="Buchanan P."/>
            <person name="Buyck B."/>
            <person name="Bense V."/>
            <person name="Catcheside P."/>
            <person name="Chovatia M."/>
            <person name="Cooper J."/>
            <person name="Damon W."/>
            <person name="Desjardin D."/>
            <person name="Finy P."/>
            <person name="Geml J."/>
            <person name="Haridas S."/>
            <person name="Hughes K."/>
            <person name="Justo A."/>
            <person name="Karasinski D."/>
            <person name="Kautmanova I."/>
            <person name="Kiss B."/>
            <person name="Kocsube S."/>
            <person name="Kotiranta H."/>
            <person name="LaButti K.M."/>
            <person name="Lechner B.E."/>
            <person name="Liimatainen K."/>
            <person name="Lipzen A."/>
            <person name="Lukacs Z."/>
            <person name="Mihaltcheva S."/>
            <person name="Morgado L.N."/>
            <person name="Niskanen T."/>
            <person name="Noordeloos M.E."/>
            <person name="Ohm R.A."/>
            <person name="Ortiz-Santana B."/>
            <person name="Ovrebo C."/>
            <person name="Racz N."/>
            <person name="Riley R."/>
            <person name="Savchenko A."/>
            <person name="Shiryaev A."/>
            <person name="Soop K."/>
            <person name="Spirin V."/>
            <person name="Szebenyi C."/>
            <person name="Tomsovsky M."/>
            <person name="Tulloss R.E."/>
            <person name="Uehling J."/>
            <person name="Grigoriev I.V."/>
            <person name="Vagvolgyi C."/>
            <person name="Papp T."/>
            <person name="Martin F.M."/>
            <person name="Miettinen O."/>
            <person name="Hibbett D.S."/>
            <person name="Nagy L.G."/>
        </authorList>
    </citation>
    <scope>NUCLEOTIDE SEQUENCE [LARGE SCALE GENOMIC DNA]</scope>
    <source>
        <strain evidence="1 2">NL-1719</strain>
    </source>
</reference>
<keyword evidence="2" id="KW-1185">Reference proteome</keyword>